<organism evidence="2 3">
    <name type="scientific">Candidatus Yanofskybacteria bacterium GW2011_GWE2_40_11</name>
    <dbReference type="NCBI Taxonomy" id="1619033"/>
    <lineage>
        <taxon>Bacteria</taxon>
        <taxon>Candidatus Yanofskyibacteriota</taxon>
    </lineage>
</organism>
<accession>A0A0G0QIK2</accession>
<feature type="region of interest" description="Disordered" evidence="1">
    <location>
        <begin position="338"/>
        <end position="364"/>
    </location>
</feature>
<gene>
    <name evidence="2" type="ORF">UT75_C0011G0006</name>
</gene>
<sequence length="364" mass="41499">MSHDIPDRNIKSQEKPKPESQGVELSPEIVEKIMEKVRDLNLADTAVTALNTNLDDEESRRTLMIQLQKGLLGKSQAASMPSDYNMDVWYKQARIEKKATLWCNIVGRSAKEASKTYYLDEISICFSLKGFREEFPMRDVMARKVGKAKTFRINTPAAGSEILSALGLGRDLDISLSDLIIKIEEYIKVNGPRLNAGCETTEKDGVLTWTPGINLLNVLKKINEKKNFDPLFAYIDSEWGYAIKHRVPPRNFYGIILRPREPNGEYITYNTSQTESVREFSNDPEAMKKKVAILARLMVVAYKGREGLIMPIYDKDCNLLWPKQMSYEEVKRFVAERDGREKESVDGEVKPELTGDSKWDNISE</sequence>
<evidence type="ECO:0000256" key="1">
    <source>
        <dbReference type="SAM" id="MobiDB-lite"/>
    </source>
</evidence>
<proteinExistence type="predicted"/>
<dbReference type="Proteomes" id="UP000034072">
    <property type="component" value="Unassembled WGS sequence"/>
</dbReference>
<evidence type="ECO:0000313" key="3">
    <source>
        <dbReference type="Proteomes" id="UP000034072"/>
    </source>
</evidence>
<evidence type="ECO:0000313" key="2">
    <source>
        <dbReference type="EMBL" id="KKR39978.1"/>
    </source>
</evidence>
<feature type="compositionally biased region" description="Basic and acidic residues" evidence="1">
    <location>
        <begin position="1"/>
        <end position="18"/>
    </location>
</feature>
<reference evidence="2 3" key="1">
    <citation type="journal article" date="2015" name="Nature">
        <title>rRNA introns, odd ribosomes, and small enigmatic genomes across a large radiation of phyla.</title>
        <authorList>
            <person name="Brown C.T."/>
            <person name="Hug L.A."/>
            <person name="Thomas B.C."/>
            <person name="Sharon I."/>
            <person name="Castelle C.J."/>
            <person name="Singh A."/>
            <person name="Wilkins M.J."/>
            <person name="Williams K.H."/>
            <person name="Banfield J.F."/>
        </authorList>
    </citation>
    <scope>NUCLEOTIDE SEQUENCE [LARGE SCALE GENOMIC DNA]</scope>
</reference>
<feature type="region of interest" description="Disordered" evidence="1">
    <location>
        <begin position="1"/>
        <end position="26"/>
    </location>
</feature>
<dbReference type="EMBL" id="LBXZ01000011">
    <property type="protein sequence ID" value="KKR39978.1"/>
    <property type="molecule type" value="Genomic_DNA"/>
</dbReference>
<protein>
    <submittedName>
        <fullName evidence="2">Uncharacterized protein</fullName>
    </submittedName>
</protein>
<dbReference type="AlphaFoldDB" id="A0A0G0QIK2"/>
<comment type="caution">
    <text evidence="2">The sequence shown here is derived from an EMBL/GenBank/DDBJ whole genome shotgun (WGS) entry which is preliminary data.</text>
</comment>
<name>A0A0G0QIK2_9BACT</name>